<dbReference type="EMBL" id="CACSIK010000002">
    <property type="protein sequence ID" value="CAA0104947.1"/>
    <property type="molecule type" value="Genomic_DNA"/>
</dbReference>
<reference evidence="6 7" key="1">
    <citation type="submission" date="2019-11" db="EMBL/GenBank/DDBJ databases">
        <authorList>
            <person name="Holert J."/>
        </authorList>
    </citation>
    <scope>NUCLEOTIDE SEQUENCE [LARGE SCALE GENOMIC DNA]</scope>
    <source>
        <strain evidence="4">BC3_2A</strain>
        <strain evidence="5">SB11_1A</strain>
    </source>
</reference>
<dbReference type="Proteomes" id="UP000439591">
    <property type="component" value="Unassembled WGS sequence"/>
</dbReference>
<evidence type="ECO:0000313" key="4">
    <source>
        <dbReference type="EMBL" id="CAA0104686.1"/>
    </source>
</evidence>
<evidence type="ECO:0000256" key="2">
    <source>
        <dbReference type="SAM" id="SignalP"/>
    </source>
</evidence>
<dbReference type="RefSeq" id="WP_159269506.1">
    <property type="nucleotide sequence ID" value="NZ_CACSIK010000002.1"/>
</dbReference>
<evidence type="ECO:0000313" key="5">
    <source>
        <dbReference type="EMBL" id="CAA0104947.1"/>
    </source>
</evidence>
<feature type="domain" description="BD-FAE-like" evidence="3">
    <location>
        <begin position="40"/>
        <end position="147"/>
    </location>
</feature>
<keyword evidence="2" id="KW-0732">Signal</keyword>
<dbReference type="InterPro" id="IPR050300">
    <property type="entry name" value="GDXG_lipolytic_enzyme"/>
</dbReference>
<feature type="signal peptide" evidence="2">
    <location>
        <begin position="1"/>
        <end position="24"/>
    </location>
</feature>
<sequence>MKNTHVLIALFTLCACLLATATQAKTMKDIPYGEAKAQKLDVYLPTKAHDSPIMFMVHGGAWRIGDKANSNTVDAKVARWVKRGWTFVSINYRMLPDTPPYQQAEDVAKALAHVKTHSAEWGADNKNIVVIGHSAGAHLLSLLLTDPNLSTPNSLNGVRGGILLDSAALDVHKIMTNKHPRFYNRVFGDDPNYWRKNSAIEHLHQGVKPLLLVCSTQRDDSCPQAETFVQKADQLKVQTTLLKVDLSHRQINASLGTQTTYTENVEHFIRGLAPSLHSVLPPKN</sequence>
<dbReference type="Proteomes" id="UP000435877">
    <property type="component" value="Unassembled WGS sequence"/>
</dbReference>
<evidence type="ECO:0000313" key="7">
    <source>
        <dbReference type="Proteomes" id="UP000439591"/>
    </source>
</evidence>
<gene>
    <name evidence="5" type="primary">lip2</name>
    <name evidence="5" type="ORF">IHBHHGIJ_02801</name>
    <name evidence="4" type="ORF">KFEGEMFD_02173</name>
</gene>
<feature type="chain" id="PRO_5036150516" evidence="2">
    <location>
        <begin position="25"/>
        <end position="284"/>
    </location>
</feature>
<dbReference type="OrthoDB" id="9771666at2"/>
<keyword evidence="1 5" id="KW-0378">Hydrolase</keyword>
<dbReference type="InterPro" id="IPR029058">
    <property type="entry name" value="AB_hydrolase_fold"/>
</dbReference>
<organism evidence="5 6">
    <name type="scientific">Zhongshania aliphaticivorans</name>
    <dbReference type="NCBI Taxonomy" id="1470434"/>
    <lineage>
        <taxon>Bacteria</taxon>
        <taxon>Pseudomonadati</taxon>
        <taxon>Pseudomonadota</taxon>
        <taxon>Gammaproteobacteria</taxon>
        <taxon>Cellvibrionales</taxon>
        <taxon>Spongiibacteraceae</taxon>
        <taxon>Zhongshania</taxon>
    </lineage>
</organism>
<name>A0A5S9PM15_9GAMM</name>
<dbReference type="Pfam" id="PF20434">
    <property type="entry name" value="BD-FAE"/>
    <property type="match status" value="1"/>
</dbReference>
<dbReference type="EC" id="3.1.1.3" evidence="5"/>
<evidence type="ECO:0000313" key="6">
    <source>
        <dbReference type="Proteomes" id="UP000435877"/>
    </source>
</evidence>
<dbReference type="AlphaFoldDB" id="A0A5S9PM15"/>
<evidence type="ECO:0000259" key="3">
    <source>
        <dbReference type="Pfam" id="PF20434"/>
    </source>
</evidence>
<dbReference type="EMBL" id="CACSIM010000003">
    <property type="protein sequence ID" value="CAA0104686.1"/>
    <property type="molecule type" value="Genomic_DNA"/>
</dbReference>
<dbReference type="GO" id="GO:0004806">
    <property type="term" value="F:triacylglycerol lipase activity"/>
    <property type="evidence" value="ECO:0007669"/>
    <property type="project" value="UniProtKB-EC"/>
</dbReference>
<dbReference type="PROSITE" id="PS51257">
    <property type="entry name" value="PROKAR_LIPOPROTEIN"/>
    <property type="match status" value="1"/>
</dbReference>
<dbReference type="SUPFAM" id="SSF53474">
    <property type="entry name" value="alpha/beta-Hydrolases"/>
    <property type="match status" value="1"/>
</dbReference>
<dbReference type="Gene3D" id="3.40.50.1820">
    <property type="entry name" value="alpha/beta hydrolase"/>
    <property type="match status" value="1"/>
</dbReference>
<dbReference type="PANTHER" id="PTHR48081">
    <property type="entry name" value="AB HYDROLASE SUPERFAMILY PROTEIN C4A8.06C"/>
    <property type="match status" value="1"/>
</dbReference>
<protein>
    <submittedName>
        <fullName evidence="5">Lipase 2</fullName>
        <ecNumber evidence="5">3.1.1.3</ecNumber>
    </submittedName>
</protein>
<dbReference type="PANTHER" id="PTHR48081:SF33">
    <property type="entry name" value="KYNURENINE FORMAMIDASE"/>
    <property type="match status" value="1"/>
</dbReference>
<proteinExistence type="predicted"/>
<accession>A0A5S9PM15</accession>
<keyword evidence="6" id="KW-1185">Reference proteome</keyword>
<evidence type="ECO:0000256" key="1">
    <source>
        <dbReference type="ARBA" id="ARBA00022801"/>
    </source>
</evidence>
<dbReference type="InterPro" id="IPR049492">
    <property type="entry name" value="BD-FAE-like_dom"/>
</dbReference>